<dbReference type="InterPro" id="IPR012334">
    <property type="entry name" value="Pectin_lyas_fold"/>
</dbReference>
<dbReference type="STRING" id="436010.A0A166RLS0"/>
<sequence>MAASVLNSPGRIFGRAHLQYEAYAVDQIVSVRTQCAKGDGKTDDTAALQAVFDAYAGCKIIFFDAWTYFVTSTQDPGRHADDRRGLASAPGDSGTLEISDIIFPTVGPPQALLCSSGGGWSRSRRAKLANQKQKRLAPLEGLITRCARTIKPIAIHFTNSSSGYFEGTWVWNAGHNLDGTTGHIQLSLFSGRRILSESAGSRACGGLYVENSLHIFIFGAGHYSFFMDYDWTCLTANNCQSEIISIDAASRVNLFCVATVATTNSLSIGGSPGIKAAGNVDRFQSTFTSWSSS</sequence>
<dbReference type="SUPFAM" id="SSF51126">
    <property type="entry name" value="Pectin lyase-like"/>
    <property type="match status" value="1"/>
</dbReference>
<dbReference type="InterPro" id="IPR011050">
    <property type="entry name" value="Pectin_lyase_fold/virulence"/>
</dbReference>
<evidence type="ECO:0000313" key="1">
    <source>
        <dbReference type="EMBL" id="KZP28412.1"/>
    </source>
</evidence>
<keyword evidence="1" id="KW-0378">Hydrolase</keyword>
<accession>A0A166RLS0</accession>
<keyword evidence="2" id="KW-1185">Reference proteome</keyword>
<dbReference type="EMBL" id="KV417503">
    <property type="protein sequence ID" value="KZP28412.1"/>
    <property type="molecule type" value="Genomic_DNA"/>
</dbReference>
<evidence type="ECO:0000313" key="2">
    <source>
        <dbReference type="Proteomes" id="UP000076532"/>
    </source>
</evidence>
<dbReference type="AlphaFoldDB" id="A0A166RLS0"/>
<dbReference type="Gene3D" id="2.160.20.10">
    <property type="entry name" value="Single-stranded right-handed beta-helix, Pectin lyase-like"/>
    <property type="match status" value="3"/>
</dbReference>
<dbReference type="GO" id="GO:0016787">
    <property type="term" value="F:hydrolase activity"/>
    <property type="evidence" value="ECO:0007669"/>
    <property type="project" value="UniProtKB-KW"/>
</dbReference>
<proteinExistence type="predicted"/>
<name>A0A166RLS0_9AGAM</name>
<protein>
    <submittedName>
        <fullName evidence="1">Glycoside hydrolase family 55 protein</fullName>
    </submittedName>
</protein>
<dbReference type="Proteomes" id="UP000076532">
    <property type="component" value="Unassembled WGS sequence"/>
</dbReference>
<reference evidence="1 2" key="1">
    <citation type="journal article" date="2016" name="Mol. Biol. Evol.">
        <title>Comparative Genomics of Early-Diverging Mushroom-Forming Fungi Provides Insights into the Origins of Lignocellulose Decay Capabilities.</title>
        <authorList>
            <person name="Nagy L.G."/>
            <person name="Riley R."/>
            <person name="Tritt A."/>
            <person name="Adam C."/>
            <person name="Daum C."/>
            <person name="Floudas D."/>
            <person name="Sun H."/>
            <person name="Yadav J.S."/>
            <person name="Pangilinan J."/>
            <person name="Larsson K.H."/>
            <person name="Matsuura K."/>
            <person name="Barry K."/>
            <person name="Labutti K."/>
            <person name="Kuo R."/>
            <person name="Ohm R.A."/>
            <person name="Bhattacharya S.S."/>
            <person name="Shirouzu T."/>
            <person name="Yoshinaga Y."/>
            <person name="Martin F.M."/>
            <person name="Grigoriev I.V."/>
            <person name="Hibbett D.S."/>
        </authorList>
    </citation>
    <scope>NUCLEOTIDE SEQUENCE [LARGE SCALE GENOMIC DNA]</scope>
    <source>
        <strain evidence="1 2">CBS 109695</strain>
    </source>
</reference>
<dbReference type="OrthoDB" id="1046782at2759"/>
<organism evidence="1 2">
    <name type="scientific">Athelia psychrophila</name>
    <dbReference type="NCBI Taxonomy" id="1759441"/>
    <lineage>
        <taxon>Eukaryota</taxon>
        <taxon>Fungi</taxon>
        <taxon>Dikarya</taxon>
        <taxon>Basidiomycota</taxon>
        <taxon>Agaricomycotina</taxon>
        <taxon>Agaricomycetes</taxon>
        <taxon>Agaricomycetidae</taxon>
        <taxon>Atheliales</taxon>
        <taxon>Atheliaceae</taxon>
        <taxon>Athelia</taxon>
    </lineage>
</organism>
<gene>
    <name evidence="1" type="ORF">FIBSPDRAFT_927552</name>
</gene>